<reference evidence="2" key="1">
    <citation type="journal article" date="2019" name="Int. J. Syst. Evol. Microbiol.">
        <title>The Global Catalogue of Microorganisms (GCM) 10K type strain sequencing project: providing services to taxonomists for standard genome sequencing and annotation.</title>
        <authorList>
            <consortium name="The Broad Institute Genomics Platform"/>
            <consortium name="The Broad Institute Genome Sequencing Center for Infectious Disease"/>
            <person name="Wu L."/>
            <person name="Ma J."/>
        </authorList>
    </citation>
    <scope>NUCLEOTIDE SEQUENCE [LARGE SCALE GENOMIC DNA]</scope>
    <source>
        <strain evidence="2">CGMCC 1.12942</strain>
    </source>
</reference>
<evidence type="ECO:0000313" key="2">
    <source>
        <dbReference type="Proteomes" id="UP001596500"/>
    </source>
</evidence>
<name>A0ABW2REZ5_9BACL</name>
<keyword evidence="2" id="KW-1185">Reference proteome</keyword>
<dbReference type="Proteomes" id="UP001596500">
    <property type="component" value="Unassembled WGS sequence"/>
</dbReference>
<accession>A0ABW2REZ5</accession>
<proteinExistence type="predicted"/>
<organism evidence="1 2">
    <name type="scientific">Laceyella putida</name>
    <dbReference type="NCBI Taxonomy" id="110101"/>
    <lineage>
        <taxon>Bacteria</taxon>
        <taxon>Bacillati</taxon>
        <taxon>Bacillota</taxon>
        <taxon>Bacilli</taxon>
        <taxon>Bacillales</taxon>
        <taxon>Thermoactinomycetaceae</taxon>
        <taxon>Laceyella</taxon>
    </lineage>
</organism>
<protein>
    <submittedName>
        <fullName evidence="1">Uncharacterized protein</fullName>
    </submittedName>
</protein>
<dbReference type="EMBL" id="JBHTBW010000001">
    <property type="protein sequence ID" value="MFC7439582.1"/>
    <property type="molecule type" value="Genomic_DNA"/>
</dbReference>
<evidence type="ECO:0000313" key="1">
    <source>
        <dbReference type="EMBL" id="MFC7439582.1"/>
    </source>
</evidence>
<gene>
    <name evidence="1" type="ORF">ACFQNG_00140</name>
</gene>
<sequence length="94" mass="10977">MSEDIRTAIRLVVFRVFTAIRRGSDDDELIFNLSLLNKHVRDVILSDEYETFKNTSKNDRRCSRAISLNENGQEATQLPARFTVFNRIKNMIKL</sequence>
<comment type="caution">
    <text evidence="1">The sequence shown here is derived from an EMBL/GenBank/DDBJ whole genome shotgun (WGS) entry which is preliminary data.</text>
</comment>
<dbReference type="RefSeq" id="WP_379883113.1">
    <property type="nucleotide sequence ID" value="NZ_JBHTNJ010000021.1"/>
</dbReference>